<dbReference type="Gramene" id="AET2Gv20983900.4">
    <property type="protein sequence ID" value="AET2Gv20983900.4"/>
    <property type="gene ID" value="AET2Gv20983900"/>
</dbReference>
<sequence>MRFLCSYDYGADLLSWEYEILLFGATRIWVRVLPETAKRTMKFY</sequence>
<reference evidence="1" key="4">
    <citation type="submission" date="2019-03" db="UniProtKB">
        <authorList>
            <consortium name="EnsemblPlants"/>
        </authorList>
    </citation>
    <scope>IDENTIFICATION</scope>
</reference>
<name>A0A453CW31_AEGTS</name>
<reference evidence="1" key="3">
    <citation type="journal article" date="2017" name="Nature">
        <title>Genome sequence of the progenitor of the wheat D genome Aegilops tauschii.</title>
        <authorList>
            <person name="Luo M.C."/>
            <person name="Gu Y.Q."/>
            <person name="Puiu D."/>
            <person name="Wang H."/>
            <person name="Twardziok S.O."/>
            <person name="Deal K.R."/>
            <person name="Huo N."/>
            <person name="Zhu T."/>
            <person name="Wang L."/>
            <person name="Wang Y."/>
            <person name="McGuire P.E."/>
            <person name="Liu S."/>
            <person name="Long H."/>
            <person name="Ramasamy R.K."/>
            <person name="Rodriguez J.C."/>
            <person name="Van S.L."/>
            <person name="Yuan L."/>
            <person name="Wang Z."/>
            <person name="Xia Z."/>
            <person name="Xiao L."/>
            <person name="Anderson O.D."/>
            <person name="Ouyang S."/>
            <person name="Liang Y."/>
            <person name="Zimin A.V."/>
            <person name="Pertea G."/>
            <person name="Qi P."/>
            <person name="Bennetzen J.L."/>
            <person name="Dai X."/>
            <person name="Dawson M.W."/>
            <person name="Muller H.G."/>
            <person name="Kugler K."/>
            <person name="Rivarola-Duarte L."/>
            <person name="Spannagl M."/>
            <person name="Mayer K.F.X."/>
            <person name="Lu F.H."/>
            <person name="Bevan M.W."/>
            <person name="Leroy P."/>
            <person name="Li P."/>
            <person name="You F.M."/>
            <person name="Sun Q."/>
            <person name="Liu Z."/>
            <person name="Lyons E."/>
            <person name="Wicker T."/>
            <person name="Salzberg S.L."/>
            <person name="Devos K.M."/>
            <person name="Dvorak J."/>
        </authorList>
    </citation>
    <scope>NUCLEOTIDE SEQUENCE [LARGE SCALE GENOMIC DNA]</scope>
    <source>
        <strain evidence="1">cv. AL8/78</strain>
    </source>
</reference>
<evidence type="ECO:0000313" key="2">
    <source>
        <dbReference type="Proteomes" id="UP000015105"/>
    </source>
</evidence>
<proteinExistence type="predicted"/>
<reference evidence="2" key="2">
    <citation type="journal article" date="2017" name="Nat. Plants">
        <title>The Aegilops tauschii genome reveals multiple impacts of transposons.</title>
        <authorList>
            <person name="Zhao G."/>
            <person name="Zou C."/>
            <person name="Li K."/>
            <person name="Wang K."/>
            <person name="Li T."/>
            <person name="Gao L."/>
            <person name="Zhang X."/>
            <person name="Wang H."/>
            <person name="Yang Z."/>
            <person name="Liu X."/>
            <person name="Jiang W."/>
            <person name="Mao L."/>
            <person name="Kong X."/>
            <person name="Jiao Y."/>
            <person name="Jia J."/>
        </authorList>
    </citation>
    <scope>NUCLEOTIDE SEQUENCE [LARGE SCALE GENOMIC DNA]</scope>
    <source>
        <strain evidence="2">cv. AL8/78</strain>
    </source>
</reference>
<dbReference type="AlphaFoldDB" id="A0A453CW31"/>
<keyword evidence="2" id="KW-1185">Reference proteome</keyword>
<reference evidence="2" key="1">
    <citation type="journal article" date="2014" name="Science">
        <title>Ancient hybridizations among the ancestral genomes of bread wheat.</title>
        <authorList>
            <consortium name="International Wheat Genome Sequencing Consortium,"/>
            <person name="Marcussen T."/>
            <person name="Sandve S.R."/>
            <person name="Heier L."/>
            <person name="Spannagl M."/>
            <person name="Pfeifer M."/>
            <person name="Jakobsen K.S."/>
            <person name="Wulff B.B."/>
            <person name="Steuernagel B."/>
            <person name="Mayer K.F."/>
            <person name="Olsen O.A."/>
        </authorList>
    </citation>
    <scope>NUCLEOTIDE SEQUENCE [LARGE SCALE GENOMIC DNA]</scope>
    <source>
        <strain evidence="2">cv. AL8/78</strain>
    </source>
</reference>
<protein>
    <submittedName>
        <fullName evidence="1">Uncharacterized protein</fullName>
    </submittedName>
</protein>
<dbReference type="Proteomes" id="UP000015105">
    <property type="component" value="Chromosome 2D"/>
</dbReference>
<dbReference type="EnsemblPlants" id="AET2Gv20983900.4">
    <property type="protein sequence ID" value="AET2Gv20983900.4"/>
    <property type="gene ID" value="AET2Gv20983900"/>
</dbReference>
<evidence type="ECO:0000313" key="1">
    <source>
        <dbReference type="EnsemblPlants" id="AET2Gv20983900.4"/>
    </source>
</evidence>
<accession>A0A453CW31</accession>
<reference evidence="1" key="5">
    <citation type="journal article" date="2021" name="G3 (Bethesda)">
        <title>Aegilops tauschii genome assembly Aet v5.0 features greater sequence contiguity and improved annotation.</title>
        <authorList>
            <person name="Wang L."/>
            <person name="Zhu T."/>
            <person name="Rodriguez J.C."/>
            <person name="Deal K.R."/>
            <person name="Dubcovsky J."/>
            <person name="McGuire P.E."/>
            <person name="Lux T."/>
            <person name="Spannagl M."/>
            <person name="Mayer K.F.X."/>
            <person name="Baldrich P."/>
            <person name="Meyers B.C."/>
            <person name="Huo N."/>
            <person name="Gu Y.Q."/>
            <person name="Zhou H."/>
            <person name="Devos K.M."/>
            <person name="Bennetzen J.L."/>
            <person name="Unver T."/>
            <person name="Budak H."/>
            <person name="Gulick P.J."/>
            <person name="Galiba G."/>
            <person name="Kalapos B."/>
            <person name="Nelson D.R."/>
            <person name="Li P."/>
            <person name="You F.M."/>
            <person name="Luo M.C."/>
            <person name="Dvorak J."/>
        </authorList>
    </citation>
    <scope>NUCLEOTIDE SEQUENCE [LARGE SCALE GENOMIC DNA]</scope>
    <source>
        <strain evidence="1">cv. AL8/78</strain>
    </source>
</reference>
<organism evidence="1 2">
    <name type="scientific">Aegilops tauschii subsp. strangulata</name>
    <name type="common">Goatgrass</name>
    <dbReference type="NCBI Taxonomy" id="200361"/>
    <lineage>
        <taxon>Eukaryota</taxon>
        <taxon>Viridiplantae</taxon>
        <taxon>Streptophyta</taxon>
        <taxon>Embryophyta</taxon>
        <taxon>Tracheophyta</taxon>
        <taxon>Spermatophyta</taxon>
        <taxon>Magnoliopsida</taxon>
        <taxon>Liliopsida</taxon>
        <taxon>Poales</taxon>
        <taxon>Poaceae</taxon>
        <taxon>BOP clade</taxon>
        <taxon>Pooideae</taxon>
        <taxon>Triticodae</taxon>
        <taxon>Triticeae</taxon>
        <taxon>Triticinae</taxon>
        <taxon>Aegilops</taxon>
    </lineage>
</organism>